<dbReference type="InterPro" id="IPR033132">
    <property type="entry name" value="GH_1_N_CS"/>
</dbReference>
<comment type="caution">
    <text evidence="6">The sequence shown here is derived from an EMBL/GenBank/DDBJ whole genome shotgun (WGS) entry which is preliminary data.</text>
</comment>
<dbReference type="InterPro" id="IPR001360">
    <property type="entry name" value="Glyco_hydro_1"/>
</dbReference>
<dbReference type="EMBL" id="SGWQ01000017">
    <property type="protein sequence ID" value="RZS30344.1"/>
    <property type="molecule type" value="Genomic_DNA"/>
</dbReference>
<proteinExistence type="inferred from homology"/>
<keyword evidence="5" id="KW-0732">Signal</keyword>
<evidence type="ECO:0000313" key="6">
    <source>
        <dbReference type="EMBL" id="RZS30344.1"/>
    </source>
</evidence>
<protein>
    <submittedName>
        <fullName evidence="6">Glycosyl hydrolase family 1</fullName>
    </submittedName>
</protein>
<keyword evidence="7" id="KW-1185">Reference proteome</keyword>
<feature type="signal peptide" evidence="5">
    <location>
        <begin position="1"/>
        <end position="22"/>
    </location>
</feature>
<dbReference type="PANTHER" id="PTHR10353">
    <property type="entry name" value="GLYCOSYL HYDROLASE"/>
    <property type="match status" value="1"/>
</dbReference>
<organism evidence="6 7">
    <name type="scientific">Herbihabitans rhizosphaerae</name>
    <dbReference type="NCBI Taxonomy" id="1872711"/>
    <lineage>
        <taxon>Bacteria</taxon>
        <taxon>Bacillati</taxon>
        <taxon>Actinomycetota</taxon>
        <taxon>Actinomycetes</taxon>
        <taxon>Pseudonocardiales</taxon>
        <taxon>Pseudonocardiaceae</taxon>
        <taxon>Herbihabitans</taxon>
    </lineage>
</organism>
<comment type="similarity">
    <text evidence="1 4">Belongs to the glycosyl hydrolase 1 family.</text>
</comment>
<evidence type="ECO:0000256" key="1">
    <source>
        <dbReference type="ARBA" id="ARBA00010838"/>
    </source>
</evidence>
<gene>
    <name evidence="6" type="ORF">EV193_11740</name>
</gene>
<name>A0A4Q7KC15_9PSEU</name>
<dbReference type="PROSITE" id="PS00653">
    <property type="entry name" value="GLYCOSYL_HYDROL_F1_2"/>
    <property type="match status" value="1"/>
</dbReference>
<evidence type="ECO:0000256" key="3">
    <source>
        <dbReference type="ARBA" id="ARBA00023295"/>
    </source>
</evidence>
<evidence type="ECO:0000313" key="7">
    <source>
        <dbReference type="Proteomes" id="UP000294257"/>
    </source>
</evidence>
<evidence type="ECO:0000256" key="4">
    <source>
        <dbReference type="RuleBase" id="RU003690"/>
    </source>
</evidence>
<keyword evidence="2 6" id="KW-0378">Hydrolase</keyword>
<evidence type="ECO:0000256" key="5">
    <source>
        <dbReference type="SAM" id="SignalP"/>
    </source>
</evidence>
<dbReference type="PRINTS" id="PR00131">
    <property type="entry name" value="GLHYDRLASE1"/>
</dbReference>
<dbReference type="GO" id="GO:0008422">
    <property type="term" value="F:beta-glucosidase activity"/>
    <property type="evidence" value="ECO:0007669"/>
    <property type="project" value="TreeGrafter"/>
</dbReference>
<accession>A0A4Q7KC15</accession>
<feature type="chain" id="PRO_5039582299" evidence="5">
    <location>
        <begin position="23"/>
        <end position="439"/>
    </location>
</feature>
<keyword evidence="3" id="KW-0326">Glycosidase</keyword>
<dbReference type="PANTHER" id="PTHR10353:SF36">
    <property type="entry name" value="LP05116P"/>
    <property type="match status" value="1"/>
</dbReference>
<evidence type="ECO:0000256" key="2">
    <source>
        <dbReference type="ARBA" id="ARBA00022801"/>
    </source>
</evidence>
<dbReference type="SUPFAM" id="SSF51445">
    <property type="entry name" value="(Trans)glycosidases"/>
    <property type="match status" value="1"/>
</dbReference>
<dbReference type="InterPro" id="IPR017853">
    <property type="entry name" value="GH"/>
</dbReference>
<sequence length="439" mass="49744">MRRTVLMIVLTAVAALATTPTAAENGDEWSRTFYWGVASSGYQSEGSAPDSNWKRYVDKNAGTDGVDPYHDSVDFRHRYKEDIQLAKRMGVNTFRFGIEWARVQPNPDMWDTAELAYYDDVVKHVLDAGMTPMITLHHFVEPGWVTDQGSWASAETVSDFVAFTDRIARRYHDTGALWVTFNEPFALMLTLFKTGAVQPLQALSAQSNIVRAHREAYDVIHRVDRNAKVTSNQAYISGFNDVTDLLFLDQFKDKLDYIGIDYYYGLSLDNWTAISAGNSEFWKIKLQPEGIYHALRAYHRRFPHLPLYIVENGMPTDNGKTREPDYTRADNLNDTIYWIQRAKADGMNVIGYNYWSLTDNYEWGTYRARFGLYTVDVLTDPTLTRKPTDAVAAFTAITGRGGVPDGYRIERQPGLCSLVDTLISCLAPARVNGPLAELK</sequence>
<dbReference type="AlphaFoldDB" id="A0A4Q7KC15"/>
<dbReference type="Pfam" id="PF00232">
    <property type="entry name" value="Glyco_hydro_1"/>
    <property type="match status" value="2"/>
</dbReference>
<dbReference type="GO" id="GO:0005975">
    <property type="term" value="P:carbohydrate metabolic process"/>
    <property type="evidence" value="ECO:0007669"/>
    <property type="project" value="InterPro"/>
</dbReference>
<dbReference type="Gene3D" id="3.20.20.80">
    <property type="entry name" value="Glycosidases"/>
    <property type="match status" value="2"/>
</dbReference>
<dbReference type="Proteomes" id="UP000294257">
    <property type="component" value="Unassembled WGS sequence"/>
</dbReference>
<reference evidence="6 7" key="1">
    <citation type="submission" date="2019-02" db="EMBL/GenBank/DDBJ databases">
        <title>Genomic Encyclopedia of Type Strains, Phase IV (KMG-IV): sequencing the most valuable type-strain genomes for metagenomic binning, comparative biology and taxonomic classification.</title>
        <authorList>
            <person name="Goeker M."/>
        </authorList>
    </citation>
    <scope>NUCLEOTIDE SEQUENCE [LARGE SCALE GENOMIC DNA]</scope>
    <source>
        <strain evidence="6 7">DSM 101727</strain>
    </source>
</reference>